<dbReference type="EMBL" id="FTLG01000007">
    <property type="protein sequence ID" value="SIP71011.1"/>
    <property type="molecule type" value="Genomic_DNA"/>
</dbReference>
<accession>A0A1N6MQ85</accession>
<evidence type="ECO:0000313" key="1">
    <source>
        <dbReference type="EMBL" id="SIP71011.1"/>
    </source>
</evidence>
<organism evidence="1 2">
    <name type="scientific">Xenorhabdus innexi</name>
    <dbReference type="NCBI Taxonomy" id="290109"/>
    <lineage>
        <taxon>Bacteria</taxon>
        <taxon>Pseudomonadati</taxon>
        <taxon>Pseudomonadota</taxon>
        <taxon>Gammaproteobacteria</taxon>
        <taxon>Enterobacterales</taxon>
        <taxon>Morganellaceae</taxon>
        <taxon>Xenorhabdus</taxon>
    </lineage>
</organism>
<protein>
    <submittedName>
        <fullName evidence="1">Uncharacterized protein</fullName>
    </submittedName>
</protein>
<dbReference type="AlphaFoldDB" id="A0A1N6MQ85"/>
<name>A0A1N6MQ85_9GAMM</name>
<evidence type="ECO:0000313" key="2">
    <source>
        <dbReference type="Proteomes" id="UP000196435"/>
    </source>
</evidence>
<proteinExistence type="predicted"/>
<dbReference type="Proteomes" id="UP000196435">
    <property type="component" value="Unassembled WGS sequence"/>
</dbReference>
<sequence>MPIPKNNKKAKKQNNKSNLILITYKRLKNKQEFILNGYKIHYYIL</sequence>
<gene>
    <name evidence="1" type="ORF">XIS1_1040004</name>
</gene>
<reference evidence="2" key="1">
    <citation type="submission" date="2016-12" db="EMBL/GenBank/DDBJ databases">
        <authorList>
            <person name="Gaudriault S."/>
        </authorList>
    </citation>
    <scope>NUCLEOTIDE SEQUENCE [LARGE SCALE GENOMIC DNA]</scope>
    <source>
        <strain evidence="2">HGB1681 (deposited as PTA-6826 in the American Type Culture Collection)</strain>
    </source>
</reference>